<feature type="domain" description="ABC transporter" evidence="4">
    <location>
        <begin position="2"/>
        <end position="123"/>
    </location>
</feature>
<organism evidence="5 6">
    <name type="scientific">Acetobacter lovaniensis</name>
    <dbReference type="NCBI Taxonomy" id="104100"/>
    <lineage>
        <taxon>Bacteria</taxon>
        <taxon>Pseudomonadati</taxon>
        <taxon>Pseudomonadota</taxon>
        <taxon>Alphaproteobacteria</taxon>
        <taxon>Acetobacterales</taxon>
        <taxon>Acetobacteraceae</taxon>
        <taxon>Acetobacter</taxon>
    </lineage>
</organism>
<evidence type="ECO:0000259" key="4">
    <source>
        <dbReference type="Pfam" id="PF00005"/>
    </source>
</evidence>
<proteinExistence type="inferred from homology"/>
<dbReference type="SUPFAM" id="SSF52540">
    <property type="entry name" value="P-loop containing nucleoside triphosphate hydrolases"/>
    <property type="match status" value="1"/>
</dbReference>
<dbReference type="Gene3D" id="3.40.50.300">
    <property type="entry name" value="P-loop containing nucleotide triphosphate hydrolases"/>
    <property type="match status" value="1"/>
</dbReference>
<dbReference type="Proteomes" id="UP000578000">
    <property type="component" value="Unassembled WGS sequence"/>
</dbReference>
<dbReference type="InterPro" id="IPR015854">
    <property type="entry name" value="ABC_transpr_LolD-like"/>
</dbReference>
<evidence type="ECO:0000256" key="1">
    <source>
        <dbReference type="ARBA" id="ARBA00005417"/>
    </source>
</evidence>
<dbReference type="GO" id="GO:0005524">
    <property type="term" value="F:ATP binding"/>
    <property type="evidence" value="ECO:0007669"/>
    <property type="project" value="UniProtKB-KW"/>
</dbReference>
<dbReference type="GO" id="GO:0044874">
    <property type="term" value="P:lipoprotein localization to outer membrane"/>
    <property type="evidence" value="ECO:0007669"/>
    <property type="project" value="TreeGrafter"/>
</dbReference>
<dbReference type="AlphaFoldDB" id="A0A841QJB8"/>
<keyword evidence="6" id="KW-1185">Reference proteome</keyword>
<reference evidence="5 6" key="1">
    <citation type="submission" date="2020-08" db="EMBL/GenBank/DDBJ databases">
        <title>Genomic Encyclopedia of Type Strains, Phase IV (KMG-IV): sequencing the most valuable type-strain genomes for metagenomic binning, comparative biology and taxonomic classification.</title>
        <authorList>
            <person name="Goeker M."/>
        </authorList>
    </citation>
    <scope>NUCLEOTIDE SEQUENCE [LARGE SCALE GENOMIC DNA]</scope>
    <source>
        <strain evidence="5 6">DSM 4491</strain>
    </source>
</reference>
<accession>A0A841QJB8</accession>
<evidence type="ECO:0000313" key="6">
    <source>
        <dbReference type="Proteomes" id="UP000578000"/>
    </source>
</evidence>
<keyword evidence="2" id="KW-0547">Nucleotide-binding</keyword>
<dbReference type="EMBL" id="JACHIE010000022">
    <property type="protein sequence ID" value="MBB6458538.1"/>
    <property type="molecule type" value="Genomic_DNA"/>
</dbReference>
<dbReference type="InterPro" id="IPR027417">
    <property type="entry name" value="P-loop_NTPase"/>
</dbReference>
<dbReference type="PROSITE" id="PS00211">
    <property type="entry name" value="ABC_TRANSPORTER_1"/>
    <property type="match status" value="1"/>
</dbReference>
<dbReference type="PANTHER" id="PTHR24220">
    <property type="entry name" value="IMPORT ATP-BINDING PROTEIN"/>
    <property type="match status" value="1"/>
</dbReference>
<comment type="similarity">
    <text evidence="1">Belongs to the ABC transporter superfamily.</text>
</comment>
<dbReference type="InterPro" id="IPR017871">
    <property type="entry name" value="ABC_transporter-like_CS"/>
</dbReference>
<dbReference type="PANTHER" id="PTHR24220:SF689">
    <property type="entry name" value="LIPOPROTEIN-RELEASING SYSTEM ATP-BINDING PROTEIN LOLD"/>
    <property type="match status" value="1"/>
</dbReference>
<sequence length="183" mass="19790">MLSLALRPTAGSIQIEGQEVASCWQTKQGIRELGRLRARHLGFVPQMCGLLPFLSVRANIALPLRVLERDDHGRILECAQRLGIASLLDRVPASLSVGQRQRVAIARAVVHRPRVVMADEPTAALHPDQADDAMRLLFEHASTEAAVIMVTHDAVRAEEAGFVVVRVVPQTAGAMIATTDAAP</sequence>
<evidence type="ECO:0000256" key="2">
    <source>
        <dbReference type="ARBA" id="ARBA00022741"/>
    </source>
</evidence>
<evidence type="ECO:0000313" key="5">
    <source>
        <dbReference type="EMBL" id="MBB6458538.1"/>
    </source>
</evidence>
<keyword evidence="3 5" id="KW-0067">ATP-binding</keyword>
<dbReference type="InterPro" id="IPR003439">
    <property type="entry name" value="ABC_transporter-like_ATP-bd"/>
</dbReference>
<comment type="caution">
    <text evidence="5">The sequence shown here is derived from an EMBL/GenBank/DDBJ whole genome shotgun (WGS) entry which is preliminary data.</text>
</comment>
<name>A0A841QJB8_9PROT</name>
<evidence type="ECO:0000256" key="3">
    <source>
        <dbReference type="ARBA" id="ARBA00022840"/>
    </source>
</evidence>
<protein>
    <submittedName>
        <fullName evidence="5">Putative ABC transport system ATP-binding protein</fullName>
    </submittedName>
</protein>
<gene>
    <name evidence="5" type="ORF">HNR55_003147</name>
</gene>
<dbReference type="GO" id="GO:0089705">
    <property type="term" value="P:protein localization to outer membrane"/>
    <property type="evidence" value="ECO:0007669"/>
    <property type="project" value="TreeGrafter"/>
</dbReference>
<dbReference type="GO" id="GO:0022857">
    <property type="term" value="F:transmembrane transporter activity"/>
    <property type="evidence" value="ECO:0007669"/>
    <property type="project" value="TreeGrafter"/>
</dbReference>
<dbReference type="Pfam" id="PF00005">
    <property type="entry name" value="ABC_tran"/>
    <property type="match status" value="1"/>
</dbReference>
<dbReference type="GO" id="GO:0016887">
    <property type="term" value="F:ATP hydrolysis activity"/>
    <property type="evidence" value="ECO:0007669"/>
    <property type="project" value="InterPro"/>
</dbReference>
<dbReference type="GO" id="GO:0005886">
    <property type="term" value="C:plasma membrane"/>
    <property type="evidence" value="ECO:0007669"/>
    <property type="project" value="TreeGrafter"/>
</dbReference>